<dbReference type="InterPro" id="IPR012336">
    <property type="entry name" value="Thioredoxin-like_fold"/>
</dbReference>
<dbReference type="InterPro" id="IPR033954">
    <property type="entry name" value="DiS-bond_Isoase_DsbC/G"/>
</dbReference>
<protein>
    <recommendedName>
        <fullName evidence="1">Thiol:disulfide interchange protein</fullName>
    </recommendedName>
</protein>
<dbReference type="GO" id="GO:0042597">
    <property type="term" value="C:periplasmic space"/>
    <property type="evidence" value="ECO:0007669"/>
    <property type="project" value="UniProtKB-SubCell"/>
</dbReference>
<keyword evidence="1" id="KW-0676">Redox-active center</keyword>
<dbReference type="Pfam" id="PF13098">
    <property type="entry name" value="Thioredoxin_2"/>
    <property type="match status" value="1"/>
</dbReference>
<dbReference type="PANTHER" id="PTHR35272">
    <property type="entry name" value="THIOL:DISULFIDE INTERCHANGE PROTEIN DSBC-RELATED"/>
    <property type="match status" value="1"/>
</dbReference>
<dbReference type="GO" id="GO:0016853">
    <property type="term" value="F:isomerase activity"/>
    <property type="evidence" value="ECO:0007669"/>
    <property type="project" value="UniProtKB-KW"/>
</dbReference>
<comment type="similarity">
    <text evidence="1">Belongs to the thioredoxin family. DsbC subfamily.</text>
</comment>
<gene>
    <name evidence="4" type="ORF">GGR38_004084</name>
</gene>
<name>A0A7W6CNP3_9SPHN</name>
<feature type="signal peptide" evidence="1">
    <location>
        <begin position="1"/>
        <end position="25"/>
    </location>
</feature>
<dbReference type="InterPro" id="IPR051470">
    <property type="entry name" value="Thiol:disulfide_interchange"/>
</dbReference>
<dbReference type="SUPFAM" id="SSF52833">
    <property type="entry name" value="Thioredoxin-like"/>
    <property type="match status" value="1"/>
</dbReference>
<comment type="function">
    <text evidence="1">Required for disulfide bond formation in some periplasmic proteins. Acts by transferring its disulfide bond to other proteins and is reduced in the process.</text>
</comment>
<feature type="domain" description="Disulphide bond isomerase DsbC/G N-terminal" evidence="2">
    <location>
        <begin position="37"/>
        <end position="100"/>
    </location>
</feature>
<dbReference type="Pfam" id="PF10411">
    <property type="entry name" value="DsbC_N"/>
    <property type="match status" value="1"/>
</dbReference>
<dbReference type="Gene3D" id="3.40.30.10">
    <property type="entry name" value="Glutaredoxin"/>
    <property type="match status" value="1"/>
</dbReference>
<accession>A0A7W6CNP3</accession>
<feature type="domain" description="Thioredoxin-like fold" evidence="3">
    <location>
        <begin position="128"/>
        <end position="234"/>
    </location>
</feature>
<dbReference type="InterPro" id="IPR018950">
    <property type="entry name" value="DiS-bond_isomerase_DsbC/G_N"/>
</dbReference>
<dbReference type="CDD" id="cd03020">
    <property type="entry name" value="DsbA_DsbC_DsbG"/>
    <property type="match status" value="1"/>
</dbReference>
<reference evidence="4 5" key="1">
    <citation type="submission" date="2020-08" db="EMBL/GenBank/DDBJ databases">
        <title>Genomic Encyclopedia of Type Strains, Phase IV (KMG-IV): sequencing the most valuable type-strain genomes for metagenomic binning, comparative biology and taxonomic classification.</title>
        <authorList>
            <person name="Goeker M."/>
        </authorList>
    </citation>
    <scope>NUCLEOTIDE SEQUENCE [LARGE SCALE GENOMIC DNA]</scope>
    <source>
        <strain evidence="4 5">DSM 27057</strain>
    </source>
</reference>
<dbReference type="Proteomes" id="UP000548867">
    <property type="component" value="Unassembled WGS sequence"/>
</dbReference>
<evidence type="ECO:0000313" key="5">
    <source>
        <dbReference type="Proteomes" id="UP000548867"/>
    </source>
</evidence>
<evidence type="ECO:0000259" key="3">
    <source>
        <dbReference type="Pfam" id="PF13098"/>
    </source>
</evidence>
<evidence type="ECO:0000313" key="4">
    <source>
        <dbReference type="EMBL" id="MBB3957110.1"/>
    </source>
</evidence>
<sequence>MRRASTLTATLLVLPAMLAMSGAMAQTPEPSATIAGAAAQAERQLHQSFTNLAFEDFGPAPVKGPIYQASAGNRILYYAPESGHILFATVYDTNGVNVTALAEGARVQKRLSAIDPARALVLGPPDAPTIIEFTDPDCPYCRALDRFWASKQAEGKQVRRLIYFVSGIHPEAAAKAEHILCSPDPAAGFKALYSGAAPSPLATCAKGHAKVADDAALVVKVGITGTPTLILDGKLVSGFQQGELEAFLAGHVKAAPKGEPAKPPALPAKPDTG</sequence>
<proteinExistence type="inferred from homology"/>
<keyword evidence="1" id="KW-0574">Periplasm</keyword>
<dbReference type="PANTHER" id="PTHR35272:SF3">
    <property type="entry name" value="THIOL:DISULFIDE INTERCHANGE PROTEIN DSBC"/>
    <property type="match status" value="1"/>
</dbReference>
<dbReference type="InterPro" id="IPR036249">
    <property type="entry name" value="Thioredoxin-like_sf"/>
</dbReference>
<organism evidence="4 5">
    <name type="scientific">Novosphingobium sediminicola</name>
    <dbReference type="NCBI Taxonomy" id="563162"/>
    <lineage>
        <taxon>Bacteria</taxon>
        <taxon>Pseudomonadati</taxon>
        <taxon>Pseudomonadota</taxon>
        <taxon>Alphaproteobacteria</taxon>
        <taxon>Sphingomonadales</taxon>
        <taxon>Sphingomonadaceae</taxon>
        <taxon>Novosphingobium</taxon>
    </lineage>
</organism>
<evidence type="ECO:0000256" key="1">
    <source>
        <dbReference type="RuleBase" id="RU364038"/>
    </source>
</evidence>
<comment type="caution">
    <text evidence="4">The sequence shown here is derived from an EMBL/GenBank/DDBJ whole genome shotgun (WGS) entry which is preliminary data.</text>
</comment>
<keyword evidence="1" id="KW-0732">Signal</keyword>
<comment type="subcellular location">
    <subcellularLocation>
        <location evidence="1">Periplasm</location>
    </subcellularLocation>
</comment>
<dbReference type="EMBL" id="JACIDX010000019">
    <property type="protein sequence ID" value="MBB3957110.1"/>
    <property type="molecule type" value="Genomic_DNA"/>
</dbReference>
<keyword evidence="5" id="KW-1185">Reference proteome</keyword>
<keyword evidence="4" id="KW-0413">Isomerase</keyword>
<evidence type="ECO:0000259" key="2">
    <source>
        <dbReference type="Pfam" id="PF10411"/>
    </source>
</evidence>
<dbReference type="AlphaFoldDB" id="A0A7W6CNP3"/>
<feature type="chain" id="PRO_5031595811" description="Thiol:disulfide interchange protein" evidence="1">
    <location>
        <begin position="26"/>
        <end position="273"/>
    </location>
</feature>